<keyword evidence="2" id="KW-0805">Transcription regulation</keyword>
<accession>K8WWS2</accession>
<dbReference type="eggNOG" id="COG0583">
    <property type="taxonomic scope" value="Bacteria"/>
</dbReference>
<dbReference type="SUPFAM" id="SSF53850">
    <property type="entry name" value="Periplasmic binding protein-like II"/>
    <property type="match status" value="1"/>
</dbReference>
<dbReference type="InterPro" id="IPR036390">
    <property type="entry name" value="WH_DNA-bd_sf"/>
</dbReference>
<feature type="domain" description="HTH lysR-type" evidence="5">
    <location>
        <begin position="1"/>
        <end position="58"/>
    </location>
</feature>
<evidence type="ECO:0000313" key="7">
    <source>
        <dbReference type="Proteomes" id="UP000009336"/>
    </source>
</evidence>
<dbReference type="InterPro" id="IPR036388">
    <property type="entry name" value="WH-like_DNA-bd_sf"/>
</dbReference>
<keyword evidence="4" id="KW-0804">Transcription</keyword>
<reference evidence="6 7" key="1">
    <citation type="journal article" date="2012" name="BMC Genomics">
        <title>Comparative genomics of bacteria in the genus Providencia isolated from wild Drosophila melanogaster.</title>
        <authorList>
            <person name="Galac M.R."/>
            <person name="Lazzaro B.P."/>
        </authorList>
    </citation>
    <scope>NUCLEOTIDE SEQUENCE [LARGE SCALE GENOMIC DNA]</scope>
    <source>
        <strain evidence="6 7">DSM 19968</strain>
    </source>
</reference>
<sequence>MNISQLKSFVEVVKSDFNITNAAEKLYTSQPTVSKQLKILEDELNVSLFNRKNNNLLSLSPIGEKVHHVACDILAQFDKIKSLVAQEDTNTKQSLHIATTHTQIRYKLPKVIERFKARYPNISLHFHQGAPAQLAEMVNNGDVDFAIATESLHLYDDLLTMPCYQWSRSVIVPHDHPLAQDEQLTIKELANYPLITYVFGFTGSSKLDQVFYQNNLIPNVVLTAVDTEIIKFYVKRGVGVGIISSVAFDVEEDSETLRCINISNLVKPSYTHICISRHTHLKDYMYDFISCYAPHLDLNYIHQPAKWLPVDQKARDLLYSSLPELS</sequence>
<dbReference type="GO" id="GO:0019344">
    <property type="term" value="P:cysteine biosynthetic process"/>
    <property type="evidence" value="ECO:0007669"/>
    <property type="project" value="TreeGrafter"/>
</dbReference>
<dbReference type="GO" id="GO:0000976">
    <property type="term" value="F:transcription cis-regulatory region binding"/>
    <property type="evidence" value="ECO:0007669"/>
    <property type="project" value="TreeGrafter"/>
</dbReference>
<dbReference type="HOGENOM" id="CLU_039613_6_2_6"/>
<dbReference type="PANTHER" id="PTHR30126:SF6">
    <property type="entry name" value="HTH-TYPE TRANSCRIPTIONAL REGULATOR CYSB-RELATED"/>
    <property type="match status" value="1"/>
</dbReference>
<dbReference type="InterPro" id="IPR037423">
    <property type="entry name" value="CysB_PBP2"/>
</dbReference>
<dbReference type="GO" id="GO:0003700">
    <property type="term" value="F:DNA-binding transcription factor activity"/>
    <property type="evidence" value="ECO:0007669"/>
    <property type="project" value="InterPro"/>
</dbReference>
<dbReference type="RefSeq" id="WP_008910228.1">
    <property type="nucleotide sequence ID" value="NZ_KB233222.1"/>
</dbReference>
<proteinExistence type="inferred from homology"/>
<dbReference type="CDD" id="cd08413">
    <property type="entry name" value="PBP2_CysB_like"/>
    <property type="match status" value="1"/>
</dbReference>
<dbReference type="InterPro" id="IPR000847">
    <property type="entry name" value="LysR_HTH_N"/>
</dbReference>
<evidence type="ECO:0000256" key="4">
    <source>
        <dbReference type="ARBA" id="ARBA00023163"/>
    </source>
</evidence>
<evidence type="ECO:0000256" key="3">
    <source>
        <dbReference type="ARBA" id="ARBA00023125"/>
    </source>
</evidence>
<dbReference type="EMBL" id="AKKL01000002">
    <property type="protein sequence ID" value="EKT65048.1"/>
    <property type="molecule type" value="Genomic_DNA"/>
</dbReference>
<dbReference type="PRINTS" id="PR00039">
    <property type="entry name" value="HTHLYSR"/>
</dbReference>
<evidence type="ECO:0000259" key="5">
    <source>
        <dbReference type="PROSITE" id="PS50931"/>
    </source>
</evidence>
<dbReference type="Proteomes" id="UP000009336">
    <property type="component" value="Unassembled WGS sequence"/>
</dbReference>
<keyword evidence="3" id="KW-0238">DNA-binding</keyword>
<keyword evidence="7" id="KW-1185">Reference proteome</keyword>
<dbReference type="PROSITE" id="PS50931">
    <property type="entry name" value="HTH_LYSR"/>
    <property type="match status" value="1"/>
</dbReference>
<dbReference type="AlphaFoldDB" id="K8WWS2"/>
<comment type="caution">
    <text evidence="6">The sequence shown here is derived from an EMBL/GenBank/DDBJ whole genome shotgun (WGS) entry which is preliminary data.</text>
</comment>
<dbReference type="Gene3D" id="3.40.190.10">
    <property type="entry name" value="Periplasmic binding protein-like II"/>
    <property type="match status" value="2"/>
</dbReference>
<dbReference type="Pfam" id="PF03466">
    <property type="entry name" value="LysR_substrate"/>
    <property type="match status" value="1"/>
</dbReference>
<dbReference type="PATRIC" id="fig|1141662.3.peg.180"/>
<dbReference type="STRING" id="1141662.OOA_00885"/>
<evidence type="ECO:0000313" key="6">
    <source>
        <dbReference type="EMBL" id="EKT65048.1"/>
    </source>
</evidence>
<dbReference type="SUPFAM" id="SSF46785">
    <property type="entry name" value="Winged helix' DNA-binding domain"/>
    <property type="match status" value="1"/>
</dbReference>
<name>K8WWS2_9GAMM</name>
<protein>
    <submittedName>
        <fullName evidence="6">Cys regulon transcriptional activator</fullName>
    </submittedName>
</protein>
<dbReference type="OrthoDB" id="5297026at2"/>
<evidence type="ECO:0000256" key="2">
    <source>
        <dbReference type="ARBA" id="ARBA00023015"/>
    </source>
</evidence>
<dbReference type="Gene3D" id="1.10.10.10">
    <property type="entry name" value="Winged helix-like DNA-binding domain superfamily/Winged helix DNA-binding domain"/>
    <property type="match status" value="1"/>
</dbReference>
<dbReference type="PANTHER" id="PTHR30126">
    <property type="entry name" value="HTH-TYPE TRANSCRIPTIONAL REGULATOR"/>
    <property type="match status" value="1"/>
</dbReference>
<organism evidence="6 7">
    <name type="scientific">Providencia burhodogranariea DSM 19968</name>
    <dbReference type="NCBI Taxonomy" id="1141662"/>
    <lineage>
        <taxon>Bacteria</taxon>
        <taxon>Pseudomonadati</taxon>
        <taxon>Pseudomonadota</taxon>
        <taxon>Gammaproteobacteria</taxon>
        <taxon>Enterobacterales</taxon>
        <taxon>Morganellaceae</taxon>
        <taxon>Providencia</taxon>
    </lineage>
</organism>
<dbReference type="Pfam" id="PF00126">
    <property type="entry name" value="HTH_1"/>
    <property type="match status" value="1"/>
</dbReference>
<evidence type="ECO:0000256" key="1">
    <source>
        <dbReference type="ARBA" id="ARBA00009437"/>
    </source>
</evidence>
<dbReference type="InterPro" id="IPR005119">
    <property type="entry name" value="LysR_subst-bd"/>
</dbReference>
<gene>
    <name evidence="6" type="ORF">OOA_00885</name>
</gene>
<comment type="similarity">
    <text evidence="1">Belongs to the LysR transcriptional regulatory family.</text>
</comment>